<evidence type="ECO:0000256" key="3">
    <source>
        <dbReference type="ARBA" id="ARBA00022737"/>
    </source>
</evidence>
<evidence type="ECO:0000256" key="7">
    <source>
        <dbReference type="SAM" id="MobiDB-lite"/>
    </source>
</evidence>
<evidence type="ECO:0000313" key="9">
    <source>
        <dbReference type="EMBL" id="GMM46674.1"/>
    </source>
</evidence>
<dbReference type="SUPFAM" id="SSF54791">
    <property type="entry name" value="Eukaryotic type KH-domain (KH-domain type I)"/>
    <property type="match status" value="6"/>
</dbReference>
<evidence type="ECO:0000313" key="10">
    <source>
        <dbReference type="Proteomes" id="UP001378960"/>
    </source>
</evidence>
<dbReference type="Pfam" id="PF00013">
    <property type="entry name" value="KH_1"/>
    <property type="match status" value="5"/>
</dbReference>
<keyword evidence="6" id="KW-0175">Coiled coil</keyword>
<name>A0AAV5R546_PICKL</name>
<dbReference type="GO" id="GO:0003729">
    <property type="term" value="F:mRNA binding"/>
    <property type="evidence" value="ECO:0007669"/>
    <property type="project" value="TreeGrafter"/>
</dbReference>
<keyword evidence="2" id="KW-0963">Cytoplasm</keyword>
<evidence type="ECO:0000259" key="8">
    <source>
        <dbReference type="SMART" id="SM00322"/>
    </source>
</evidence>
<dbReference type="PROSITE" id="PS50084">
    <property type="entry name" value="KH_TYPE_1"/>
    <property type="match status" value="5"/>
</dbReference>
<dbReference type="CDD" id="cd22408">
    <property type="entry name" value="KH-I_Vigilin_rpt4"/>
    <property type="match status" value="1"/>
</dbReference>
<feature type="domain" description="K Homology" evidence="8">
    <location>
        <begin position="663"/>
        <end position="734"/>
    </location>
</feature>
<feature type="domain" description="K Homology" evidence="8">
    <location>
        <begin position="889"/>
        <end position="966"/>
    </location>
</feature>
<feature type="coiled-coil region" evidence="6">
    <location>
        <begin position="635"/>
        <end position="662"/>
    </location>
</feature>
<gene>
    <name evidence="9" type="ORF">DAPK24_032490</name>
</gene>
<comment type="subcellular location">
    <subcellularLocation>
        <location evidence="1">Cytoplasm</location>
    </subcellularLocation>
</comment>
<dbReference type="Proteomes" id="UP001378960">
    <property type="component" value="Unassembled WGS sequence"/>
</dbReference>
<evidence type="ECO:0000256" key="5">
    <source>
        <dbReference type="PROSITE-ProRule" id="PRU00117"/>
    </source>
</evidence>
<feature type="compositionally biased region" description="Polar residues" evidence="7">
    <location>
        <begin position="20"/>
        <end position="52"/>
    </location>
</feature>
<feature type="domain" description="K Homology" evidence="8">
    <location>
        <begin position="192"/>
        <end position="279"/>
    </location>
</feature>
<evidence type="ECO:0000256" key="2">
    <source>
        <dbReference type="ARBA" id="ARBA00022490"/>
    </source>
</evidence>
<keyword evidence="10" id="KW-1185">Reference proteome</keyword>
<dbReference type="Gene3D" id="3.30.1370.10">
    <property type="entry name" value="K Homology domain, type 1"/>
    <property type="match status" value="6"/>
</dbReference>
<dbReference type="EMBL" id="BTGB01000004">
    <property type="protein sequence ID" value="GMM46674.1"/>
    <property type="molecule type" value="Genomic_DNA"/>
</dbReference>
<evidence type="ECO:0000256" key="4">
    <source>
        <dbReference type="ARBA" id="ARBA00022884"/>
    </source>
</evidence>
<dbReference type="InterPro" id="IPR057778">
    <property type="entry name" value="KH_Vigilin_N"/>
</dbReference>
<dbReference type="Pfam" id="PF24668">
    <property type="entry name" value="KH_Vigilin"/>
    <property type="match status" value="1"/>
</dbReference>
<evidence type="ECO:0000256" key="1">
    <source>
        <dbReference type="ARBA" id="ARBA00004496"/>
    </source>
</evidence>
<protein>
    <submittedName>
        <fullName evidence="9">Scp160 protein</fullName>
    </submittedName>
</protein>
<dbReference type="AlphaFoldDB" id="A0AAV5R546"/>
<dbReference type="InterPro" id="IPR036612">
    <property type="entry name" value="KH_dom_type_1_sf"/>
</dbReference>
<keyword evidence="4 5" id="KW-0694">RNA-binding</keyword>
<accession>A0AAV5R546</accession>
<dbReference type="PANTHER" id="PTHR10627">
    <property type="entry name" value="SCP160"/>
    <property type="match status" value="1"/>
</dbReference>
<organism evidence="9 10">
    <name type="scientific">Pichia kluyveri</name>
    <name type="common">Yeast</name>
    <dbReference type="NCBI Taxonomy" id="36015"/>
    <lineage>
        <taxon>Eukaryota</taxon>
        <taxon>Fungi</taxon>
        <taxon>Dikarya</taxon>
        <taxon>Ascomycota</taxon>
        <taxon>Saccharomycotina</taxon>
        <taxon>Pichiomycetes</taxon>
        <taxon>Pichiales</taxon>
        <taxon>Pichiaceae</taxon>
        <taxon>Pichia</taxon>
    </lineage>
</organism>
<dbReference type="InterPro" id="IPR004087">
    <property type="entry name" value="KH_dom"/>
</dbReference>
<sequence length="1043" mass="115096">MSSPAELLAMKHAEALQAEEINQSPVLESATTATESSVFTSEASTVQSSNTDESIDGENATTLADEISKVETTKAVTMNDDLLFPSLGGSNSTASSWGPSITTASSLKANKNSFKQAVKSTSTQVTFIIDDEQQQNLAKGEIFKIFAKIQASLNVKIESTYSSTTKRRTFLLDGPIENVALAKKELIKQLTKPTKITFEVPSKLRSTIIGSGGKTLRPIIEATSVRIDIAKESHDNDDDNNSSLLTENEELFGKSLLVTVEGDIQGCTDAKARILEIVNENIKTLNVKIPVNEKVKPFVAANVAKLSFDKDVEVTCPEPSSKISTILIAGPREGVIEARNEIKTLLVTLDNKIIVDERDIPKHLHQFVNAEKIFAETNVVVEVPKDNDTSLKVKFIGLKSDIASAIELARSLTSEYTVDTLDLSKSHGGNYQHAKNLTAFFIYTKLFESLGSEYGIKIAGPSYANLADPNIHNVLVSFSASKDQKDEIKKARKAVVDTVNRITPNFVKSVEDIESFIFPKIDNTVAIENNVSVIPLGSLAGFGNKLLLVVQQDDDEFLPSAEQIQAKLDNVDNSFASLRKLNNELITEVIETSKDDQKHLEGNTLKVLLNKYEDNTIEIKLYSNLEGSSDNEIYLRGYKTEISKAIDDIKQLIEDVKNYEEASKYNTTIEFPTKYLPRFIGQKGAHLNEIKDEFNIRIDVLGDENDKVENTEIKLTGLKSNVDECIKKIQQLAKRWADEKTSIINIEQKYRKQLIGPNGVYANRLQDKYNVKLQFSQSDEKNGNVVIRGPSRGVAKVEEEINQLIAYEKENGFTEFIEIPTEALPRVIGKNGDNIKGIAIDAGIQIYSKNAQSEEGKESSIATLELIGSKAGIKEAKAQIDAIVKRIVNTVTETIDVDPKWYRNIIGPNGMAMRELIIKAGGSENDRDFRRFIQFPARNSDSHTITCEGDKVVVGKIITAIKKIVADLESITEQTVEVPKKQHRMIIGSGGSVRRGIEEEFKVRVLVPRQDVESDAVVVKGKAEDVAKAIAKIESLVAPKEAK</sequence>
<dbReference type="InterPro" id="IPR004088">
    <property type="entry name" value="KH_dom_type_1"/>
</dbReference>
<proteinExistence type="predicted"/>
<evidence type="ECO:0000256" key="6">
    <source>
        <dbReference type="SAM" id="Coils"/>
    </source>
</evidence>
<feature type="domain" description="K Homology" evidence="8">
    <location>
        <begin position="738"/>
        <end position="806"/>
    </location>
</feature>
<dbReference type="PANTHER" id="PTHR10627:SF31">
    <property type="entry name" value="DODECA-SATELLITE-BINDING PROTEIN 1, ISOFORM A"/>
    <property type="match status" value="1"/>
</dbReference>
<keyword evidence="3" id="KW-0677">Repeat</keyword>
<feature type="domain" description="K Homology" evidence="8">
    <location>
        <begin position="584"/>
        <end position="654"/>
    </location>
</feature>
<feature type="region of interest" description="Disordered" evidence="7">
    <location>
        <begin position="20"/>
        <end position="56"/>
    </location>
</feature>
<reference evidence="9 10" key="1">
    <citation type="journal article" date="2023" name="Elife">
        <title>Identification of key yeast species and microbe-microbe interactions impacting larval growth of Drosophila in the wild.</title>
        <authorList>
            <person name="Mure A."/>
            <person name="Sugiura Y."/>
            <person name="Maeda R."/>
            <person name="Honda K."/>
            <person name="Sakurai N."/>
            <person name="Takahashi Y."/>
            <person name="Watada M."/>
            <person name="Katoh T."/>
            <person name="Gotoh A."/>
            <person name="Gotoh Y."/>
            <person name="Taniguchi I."/>
            <person name="Nakamura K."/>
            <person name="Hayashi T."/>
            <person name="Katayama T."/>
            <person name="Uemura T."/>
            <person name="Hattori Y."/>
        </authorList>
    </citation>
    <scope>NUCLEOTIDE SEQUENCE [LARGE SCALE GENOMIC DNA]</scope>
    <source>
        <strain evidence="9 10">PK-24</strain>
    </source>
</reference>
<feature type="domain" description="K Homology" evidence="8">
    <location>
        <begin position="970"/>
        <end position="1038"/>
    </location>
</feature>
<feature type="domain" description="K Homology" evidence="8">
    <location>
        <begin position="811"/>
        <end position="885"/>
    </location>
</feature>
<dbReference type="SMART" id="SM00322">
    <property type="entry name" value="KH"/>
    <property type="match status" value="7"/>
</dbReference>
<comment type="caution">
    <text evidence="9">The sequence shown here is derived from an EMBL/GenBank/DDBJ whole genome shotgun (WGS) entry which is preliminary data.</text>
</comment>